<dbReference type="InterPro" id="IPR027417">
    <property type="entry name" value="P-loop_NTPase"/>
</dbReference>
<dbReference type="InterPro" id="IPR052986">
    <property type="entry name" value="VLIG_GTPase"/>
</dbReference>
<dbReference type="PANTHER" id="PTHR14819">
    <property type="entry name" value="GTP-BINDING"/>
    <property type="match status" value="1"/>
</dbReference>
<name>A0A815GQN3_9BILA</name>
<dbReference type="Gene3D" id="3.40.50.300">
    <property type="entry name" value="P-loop containing nucleotide triphosphate hydrolases"/>
    <property type="match status" value="1"/>
</dbReference>
<evidence type="ECO:0000259" key="2">
    <source>
        <dbReference type="PROSITE" id="PS51717"/>
    </source>
</evidence>
<feature type="domain" description="VLIG-type G" evidence="2">
    <location>
        <begin position="662"/>
        <end position="760"/>
    </location>
</feature>
<gene>
    <name evidence="4" type="ORF">OKA104_LOCUS7683</name>
    <name evidence="3" type="ORF">VCS650_LOCUS33241</name>
</gene>
<dbReference type="Pfam" id="PF25683">
    <property type="entry name" value="URGCP_GTPase"/>
    <property type="match status" value="1"/>
</dbReference>
<dbReference type="EMBL" id="CAJOAY010000300">
    <property type="protein sequence ID" value="CAF3622248.1"/>
    <property type="molecule type" value="Genomic_DNA"/>
</dbReference>
<dbReference type="GO" id="GO:0005525">
    <property type="term" value="F:GTP binding"/>
    <property type="evidence" value="ECO:0007669"/>
    <property type="project" value="InterPro"/>
</dbReference>
<evidence type="ECO:0000313" key="4">
    <source>
        <dbReference type="EMBL" id="CAF3622248.1"/>
    </source>
</evidence>
<evidence type="ECO:0000313" key="3">
    <source>
        <dbReference type="EMBL" id="CAF1341310.1"/>
    </source>
</evidence>
<dbReference type="PROSITE" id="PS51717">
    <property type="entry name" value="G_VLIG"/>
    <property type="match status" value="1"/>
</dbReference>
<proteinExistence type="predicted"/>
<evidence type="ECO:0000313" key="5">
    <source>
        <dbReference type="Proteomes" id="UP000663891"/>
    </source>
</evidence>
<protein>
    <recommendedName>
        <fullName evidence="2">VLIG-type G domain-containing protein</fullName>
    </recommendedName>
</protein>
<organism evidence="3 5">
    <name type="scientific">Adineta steineri</name>
    <dbReference type="NCBI Taxonomy" id="433720"/>
    <lineage>
        <taxon>Eukaryota</taxon>
        <taxon>Metazoa</taxon>
        <taxon>Spiralia</taxon>
        <taxon>Gnathifera</taxon>
        <taxon>Rotifera</taxon>
        <taxon>Eurotatoria</taxon>
        <taxon>Bdelloidea</taxon>
        <taxon>Adinetida</taxon>
        <taxon>Adinetidae</taxon>
        <taxon>Adineta</taxon>
    </lineage>
</organism>
<dbReference type="PANTHER" id="PTHR14819:SF25">
    <property type="entry name" value="CHROMOSOME UNDETERMINED SCAFFOLD_52, WHOLE GENOME SHOTGUN SEQUENCE"/>
    <property type="match status" value="1"/>
</dbReference>
<dbReference type="InterPro" id="IPR030383">
    <property type="entry name" value="G_VLIG_dom"/>
</dbReference>
<sequence>MDLNCLLQHANCIHSTPVDAKYFTNKDYELLKKWRSCLCSYGNIGSSTGLDQTFNTLVDEAINPQTLVEEIVQNHSLKVYVIDSLKRYNSLMDIIHILPSFTELKYTHDQQEHRTTIEIFFNITESITKSVLLTTTIESMSYESQRYFGNFIKKNDLPVPFAYYMWNNQINSVEYKINFNILSEIMCLTSGQYILQIGSESTIGKGKTSMLQYIFPDKRSEALNTDGNSTLRNGCIDVLFSPDKTGQNDESYVIFDTHGTMNIFNEDIITSIQTYCSLQILYVTEKDLNSIFLNSMMNYSNTIQVKPTIVIIFDANYDDKHYSPEKLIDAFKLQYKNWKYVKWTTAPPSHLWYQHDHNKKNKDSTRSQHLLKSFKELRDSTNAEVQKHIKCTSIFSIQSYYRTVKTSTNFGAPVECYFEIEDRLKQLFGDLTEKTENLRIATPVSYLNSVIKQCEKELLNNWDAPQTEIQSQKENLIRERSKIASINRHTVFFIDLLTKCSYTELLITEKYLEKWRSKYESTLLEELSKTKVEASKLSSRMKQIEERLSTEKNFNQVEKKQKQQELDNVKSDYDQQHRLANEINQKLMNIDLTIGLFCDEIMALYELSPHVFEPPNLIEDIAKTFVSLMLKGFAIHILRGRPLRCHNELIEKSIKYLPTTTQGSPLVLTVIGEQSSAKSSLMNTTFGCSFRVSAGRCTIGMYMSVIHWKSRTIVIFDTEGLLSLEEAGSIFDNQMITMAVLSSHLVLINHKGEVSSNLKDLIGMSFYAKLNIHSPIKPKLLFVLRDQADLSSKKTFFRQLTQLKDQLQNDSKFLKTSIDDELDINNENVYLLPNAFSHDTDAISNIPRCWRNQTFPQEIIKLRQIIFKNITSTTKPQSFHQSNRISSIEPQSPIIDAAYTDMTQLYIKISSNWEAIDRLGPQLLECKTLYELSIMKELQAIANGIIKTINSIVYQNGEKLIDETLLKLSRNNFIDMDHNSMVEQFNHQLSLIITGNIEQAQNNFNKETQRSCYPPEIKLKITKRMESPIRSAQHLLKEMFEERLLDLLRKTRIDEARKQLLDAVQKAFDQNQSLQLDDFKNRLQTNFHRTTEQYQRDLQSSFEAESAIIEKILRFYNNELRCKQGETSKENIYNLLPIMDKEKYKKDINRFRKCLTQFERQPRHQTRKRSNSVWQGVKSFFKGPTAKPTNALWEELKGNISWSTNYKIEEKNKNLFTEIWNVVFGKLEEDLLKLISQTKSFSSDPKTIQHFFQFIENAMNSPCITTAGGRLEKHELCSDLAVIGLDTIFIEAIAKEKSDYEVNLQNATNEMQECKDFLYKQCMAMKDAFELGRTLAGTIGKQIIEDISRLLQRRMEKNIKEDIVRSEFINHEAIQKQAYEESFNQADGENILKYIYDINRYFIELSLKEIKTKAVAVTHKHVLKLQHFIILAIDKANEVVQQGQYSNTSSVRDDVRIAILNLSKLKLGESADTEIFRMFSLNNVLHMQIKDSERFKKGFASIRDNYNGIEEGVDDLTKKMKAVAFESCKQSIAQKLGCQARCPGCGAKCSKPEPHDKEEVEVWENPCKKCSPNQCTCTHPETRSVKTHESTYHLAGAFHGWVSHPLLTPCLRLCYQHWTTRGVYVGKQRQPNNLQNAKSDETEDEDEIIFPKAKYYNERHPAWYNNLKKQSTEGNTCNELIPPPDQRRAWMVVRHAIINRRNGSMIDNKEYDDKLYPLNADTLPADFEPVWKDENFE</sequence>
<evidence type="ECO:0000256" key="1">
    <source>
        <dbReference type="SAM" id="Coils"/>
    </source>
</evidence>
<feature type="coiled-coil region" evidence="1">
    <location>
        <begin position="527"/>
        <end position="579"/>
    </location>
</feature>
<dbReference type="Proteomes" id="UP000663891">
    <property type="component" value="Unassembled WGS sequence"/>
</dbReference>
<reference evidence="3" key="1">
    <citation type="submission" date="2021-02" db="EMBL/GenBank/DDBJ databases">
        <authorList>
            <person name="Nowell W R."/>
        </authorList>
    </citation>
    <scope>NUCLEOTIDE SEQUENCE</scope>
</reference>
<dbReference type="SUPFAM" id="SSF52540">
    <property type="entry name" value="P-loop containing nucleoside triphosphate hydrolases"/>
    <property type="match status" value="1"/>
</dbReference>
<accession>A0A815GQN3</accession>
<comment type="caution">
    <text evidence="3">The sequence shown here is derived from an EMBL/GenBank/DDBJ whole genome shotgun (WGS) entry which is preliminary data.</text>
</comment>
<dbReference type="OrthoDB" id="1597724at2759"/>
<dbReference type="EMBL" id="CAJNON010000637">
    <property type="protein sequence ID" value="CAF1341310.1"/>
    <property type="molecule type" value="Genomic_DNA"/>
</dbReference>
<keyword evidence="1" id="KW-0175">Coiled coil</keyword>
<dbReference type="Proteomes" id="UP000663881">
    <property type="component" value="Unassembled WGS sequence"/>
</dbReference>